<dbReference type="Gene3D" id="3.90.190.10">
    <property type="entry name" value="Protein tyrosine phosphatase superfamily"/>
    <property type="match status" value="1"/>
</dbReference>
<protein>
    <submittedName>
        <fullName evidence="1">Uncharacterized protein</fullName>
    </submittedName>
</protein>
<dbReference type="SUPFAM" id="SSF52799">
    <property type="entry name" value="(Phosphotyrosine protein) phosphatases II"/>
    <property type="match status" value="1"/>
</dbReference>
<dbReference type="EMBL" id="JRKL02004184">
    <property type="protein sequence ID" value="KAF3953195.1"/>
    <property type="molecule type" value="Genomic_DNA"/>
</dbReference>
<dbReference type="OrthoDB" id="6058203at2759"/>
<evidence type="ECO:0000313" key="1">
    <source>
        <dbReference type="EMBL" id="KAF3953195.1"/>
    </source>
</evidence>
<accession>A0A8J4QP48</accession>
<gene>
    <name evidence="1" type="ORF">CMV_021336</name>
</gene>
<name>A0A8J4QP48_9ROSI</name>
<proteinExistence type="predicted"/>
<sequence>MGANRITPSEMRRSCTVALDSVNLSKNCYSDVIPFDKNRVVLNSCKDYRLQTGSKGLHQCEPHHDFFLRKHFSVYCHTRSIATNLRGFLGDGNAVSLPCGCDVD</sequence>
<keyword evidence="2" id="KW-1185">Reference proteome</keyword>
<comment type="caution">
    <text evidence="1">The sequence shown here is derived from an EMBL/GenBank/DDBJ whole genome shotgun (WGS) entry which is preliminary data.</text>
</comment>
<evidence type="ECO:0000313" key="2">
    <source>
        <dbReference type="Proteomes" id="UP000737018"/>
    </source>
</evidence>
<dbReference type="InterPro" id="IPR029021">
    <property type="entry name" value="Prot-tyrosine_phosphatase-like"/>
</dbReference>
<reference evidence="1" key="1">
    <citation type="submission" date="2020-03" db="EMBL/GenBank/DDBJ databases">
        <title>Castanea mollissima Vanexum genome sequencing.</title>
        <authorList>
            <person name="Staton M."/>
        </authorList>
    </citation>
    <scope>NUCLEOTIDE SEQUENCE</scope>
    <source>
        <tissue evidence="1">Leaf</tissue>
    </source>
</reference>
<dbReference type="AlphaFoldDB" id="A0A8J4QP48"/>
<dbReference type="Proteomes" id="UP000737018">
    <property type="component" value="Unassembled WGS sequence"/>
</dbReference>
<organism evidence="1 2">
    <name type="scientific">Castanea mollissima</name>
    <name type="common">Chinese chestnut</name>
    <dbReference type="NCBI Taxonomy" id="60419"/>
    <lineage>
        <taxon>Eukaryota</taxon>
        <taxon>Viridiplantae</taxon>
        <taxon>Streptophyta</taxon>
        <taxon>Embryophyta</taxon>
        <taxon>Tracheophyta</taxon>
        <taxon>Spermatophyta</taxon>
        <taxon>Magnoliopsida</taxon>
        <taxon>eudicotyledons</taxon>
        <taxon>Gunneridae</taxon>
        <taxon>Pentapetalae</taxon>
        <taxon>rosids</taxon>
        <taxon>fabids</taxon>
        <taxon>Fagales</taxon>
        <taxon>Fagaceae</taxon>
        <taxon>Castanea</taxon>
    </lineage>
</organism>